<dbReference type="EC" id="3.1.3.45" evidence="8"/>
<gene>
    <name evidence="8" type="ordered locus">Nitsa_0941</name>
</gene>
<evidence type="ECO:0000256" key="4">
    <source>
        <dbReference type="ARBA" id="ARBA00022723"/>
    </source>
</evidence>
<dbReference type="PANTHER" id="PTHR21485">
    <property type="entry name" value="HAD SUPERFAMILY MEMBERS CMAS AND KDSC"/>
    <property type="match status" value="1"/>
</dbReference>
<dbReference type="Proteomes" id="UP000008633">
    <property type="component" value="Chromosome"/>
</dbReference>
<dbReference type="GO" id="GO:0019143">
    <property type="term" value="F:3-deoxy-manno-octulosonate-8-phosphatase activity"/>
    <property type="evidence" value="ECO:0007669"/>
    <property type="project" value="UniProtKB-EC"/>
</dbReference>
<reference evidence="9" key="2">
    <citation type="submission" date="2011-01" db="EMBL/GenBank/DDBJ databases">
        <title>The complete genome of Nitratifractor salsuginis DSM 16511.</title>
        <authorList>
            <consortium name="US DOE Joint Genome Institute (JGI-PGF)"/>
            <person name="Lucas S."/>
            <person name="Copeland A."/>
            <person name="Lapidus A."/>
            <person name="Bruce D."/>
            <person name="Goodwin L."/>
            <person name="Pitluck S."/>
            <person name="Kyrpides N."/>
            <person name="Mavromatis K."/>
            <person name="Ivanova N."/>
            <person name="Mikhailova N."/>
            <person name="Zeytun A."/>
            <person name="Detter J.C."/>
            <person name="Tapia R."/>
            <person name="Han C."/>
            <person name="Land M."/>
            <person name="Hauser L."/>
            <person name="Markowitz V."/>
            <person name="Cheng J.-F."/>
            <person name="Hugenholtz P."/>
            <person name="Woyke T."/>
            <person name="Wu D."/>
            <person name="Tindall B."/>
            <person name="Schuetze A."/>
            <person name="Brambilla E."/>
            <person name="Klenk H.-P."/>
            <person name="Eisen J.A."/>
        </authorList>
    </citation>
    <scope>NUCLEOTIDE SEQUENCE [LARGE SCALE GENOMIC DNA]</scope>
    <source>
        <strain evidence="9">DSM 16511 / JCM 12458 / E9I37-1</strain>
    </source>
</reference>
<sequence length="167" mass="18605">MAIRLIVLDVDGCLTDGRIVYSAEGDELKAFDVKDGLAIASWIRLGRQAAIITGRHSKIVERRAAELGISHYYQGVKNKKERLEKLLDSLGLKPEEVAAIGDDLNDWGMLEAAERSYAPADAVPMIRETVDRVLTHPGGRGAVREMIEDLLEYEGLWQEFLNLWSVA</sequence>
<reference evidence="8 9" key="1">
    <citation type="journal article" date="2011" name="Stand. Genomic Sci.">
        <title>Complete genome sequence of Nitratifractor salsuginis type strain (E9I37-1).</title>
        <authorList>
            <person name="Anderson I."/>
            <person name="Sikorski J."/>
            <person name="Zeytun A."/>
            <person name="Nolan M."/>
            <person name="Lapidus A."/>
            <person name="Lucas S."/>
            <person name="Hammon N."/>
            <person name="Deshpande S."/>
            <person name="Cheng J.F."/>
            <person name="Tapia R."/>
            <person name="Han C."/>
            <person name="Goodwin L."/>
            <person name="Pitluck S."/>
            <person name="Liolios K."/>
            <person name="Pagani I."/>
            <person name="Ivanova N."/>
            <person name="Huntemann M."/>
            <person name="Mavromatis K."/>
            <person name="Ovchinikova G."/>
            <person name="Pati A."/>
            <person name="Chen A."/>
            <person name="Palaniappan K."/>
            <person name="Land M."/>
            <person name="Hauser L."/>
            <person name="Brambilla E.M."/>
            <person name="Ngatchou-Djao O.D."/>
            <person name="Rohde M."/>
            <person name="Tindall B.J."/>
            <person name="Goker M."/>
            <person name="Detter J.C."/>
            <person name="Woyke T."/>
            <person name="Bristow J."/>
            <person name="Eisen J.A."/>
            <person name="Markowitz V."/>
            <person name="Hugenholtz P."/>
            <person name="Klenk H.P."/>
            <person name="Kyrpides N.C."/>
        </authorList>
    </citation>
    <scope>NUCLEOTIDE SEQUENCE [LARGE SCALE GENOMIC DNA]</scope>
    <source>
        <strain evidence="9">DSM 16511 / JCM 12458 / E9I37-1</strain>
    </source>
</reference>
<dbReference type="Pfam" id="PF00702">
    <property type="entry name" value="Hydrolase"/>
    <property type="match status" value="1"/>
</dbReference>
<comment type="subunit">
    <text evidence="3">Homotetramer.</text>
</comment>
<organism evidence="8 9">
    <name type="scientific">Nitratifractor salsuginis (strain DSM 16511 / JCM 12458 / E9I37-1)</name>
    <dbReference type="NCBI Taxonomy" id="749222"/>
    <lineage>
        <taxon>Bacteria</taxon>
        <taxon>Pseudomonadati</taxon>
        <taxon>Campylobacterota</taxon>
        <taxon>Epsilonproteobacteria</taxon>
        <taxon>Campylobacterales</taxon>
        <taxon>Sulfurovaceae</taxon>
        <taxon>Nitratifractor</taxon>
    </lineage>
</organism>
<dbReference type="KEGG" id="nsa:Nitsa_0941"/>
<dbReference type="InterPro" id="IPR023214">
    <property type="entry name" value="HAD_sf"/>
</dbReference>
<dbReference type="SUPFAM" id="SSF56784">
    <property type="entry name" value="HAD-like"/>
    <property type="match status" value="1"/>
</dbReference>
<dbReference type="AlphaFoldDB" id="E6X356"/>
<dbReference type="STRING" id="749222.Nitsa_0941"/>
<comment type="similarity">
    <text evidence="2">Belongs to the KdsC family.</text>
</comment>
<feature type="binding site" evidence="7">
    <location>
        <position position="102"/>
    </location>
    <ligand>
        <name>Mg(2+)</name>
        <dbReference type="ChEBI" id="CHEBI:18420"/>
    </ligand>
</feature>
<keyword evidence="6 7" id="KW-0460">Magnesium</keyword>
<name>E6X356_NITSE</name>
<keyword evidence="4 7" id="KW-0479">Metal-binding</keyword>
<dbReference type="PANTHER" id="PTHR21485:SF3">
    <property type="entry name" value="N-ACYLNEURAMINATE CYTIDYLYLTRANSFERASE"/>
    <property type="match status" value="1"/>
</dbReference>
<dbReference type="InterPro" id="IPR050793">
    <property type="entry name" value="CMP-NeuNAc_synthase"/>
</dbReference>
<dbReference type="PIRSF" id="PIRSF006118">
    <property type="entry name" value="KDO8-P_Ptase"/>
    <property type="match status" value="1"/>
</dbReference>
<dbReference type="Gene3D" id="3.40.50.1000">
    <property type="entry name" value="HAD superfamily/HAD-like"/>
    <property type="match status" value="1"/>
</dbReference>
<dbReference type="HOGENOM" id="CLU_106694_1_0_7"/>
<dbReference type="InterPro" id="IPR036412">
    <property type="entry name" value="HAD-like_sf"/>
</dbReference>
<dbReference type="SFLD" id="SFLDG01136">
    <property type="entry name" value="C1.6:_Phosphoserine_Phosphatas"/>
    <property type="match status" value="1"/>
</dbReference>
<proteinExistence type="inferred from homology"/>
<protein>
    <submittedName>
        <fullName evidence="8">3-deoxy-D-manno-octulosonate 8-phosphate phosphatase, YrbI family</fullName>
        <ecNumber evidence="8">3.1.3.45</ecNumber>
    </submittedName>
</protein>
<dbReference type="SFLD" id="SFLDG01138">
    <property type="entry name" value="C1.6.2:_Deoxy-d-mannose-octulo"/>
    <property type="match status" value="1"/>
</dbReference>
<evidence type="ECO:0000313" key="8">
    <source>
        <dbReference type="EMBL" id="ADV46200.1"/>
    </source>
</evidence>
<evidence type="ECO:0000256" key="7">
    <source>
        <dbReference type="PIRSR" id="PIRSR006118-2"/>
    </source>
</evidence>
<dbReference type="EMBL" id="CP002452">
    <property type="protein sequence ID" value="ADV46200.1"/>
    <property type="molecule type" value="Genomic_DNA"/>
</dbReference>
<comment type="cofactor">
    <cofactor evidence="1 7">
        <name>Mg(2+)</name>
        <dbReference type="ChEBI" id="CHEBI:18420"/>
    </cofactor>
</comment>
<evidence type="ECO:0000256" key="6">
    <source>
        <dbReference type="ARBA" id="ARBA00022842"/>
    </source>
</evidence>
<evidence type="ECO:0000256" key="1">
    <source>
        <dbReference type="ARBA" id="ARBA00001946"/>
    </source>
</evidence>
<accession>E6X356</accession>
<dbReference type="OrthoDB" id="9805604at2"/>
<keyword evidence="5 8" id="KW-0378">Hydrolase</keyword>
<evidence type="ECO:0000313" key="9">
    <source>
        <dbReference type="Proteomes" id="UP000008633"/>
    </source>
</evidence>
<dbReference type="NCBIfam" id="TIGR01670">
    <property type="entry name" value="KdsC-phosphatas"/>
    <property type="match status" value="1"/>
</dbReference>
<feature type="binding site" evidence="7">
    <location>
        <position position="11"/>
    </location>
    <ligand>
        <name>substrate</name>
    </ligand>
</feature>
<dbReference type="SFLD" id="SFLDS00003">
    <property type="entry name" value="Haloacid_Dehalogenase"/>
    <property type="match status" value="1"/>
</dbReference>
<evidence type="ECO:0000256" key="5">
    <source>
        <dbReference type="ARBA" id="ARBA00022801"/>
    </source>
</evidence>
<dbReference type="eggNOG" id="COG1778">
    <property type="taxonomic scope" value="Bacteria"/>
</dbReference>
<dbReference type="CDD" id="cd01630">
    <property type="entry name" value="HAD_KDO-like"/>
    <property type="match status" value="1"/>
</dbReference>
<evidence type="ECO:0000256" key="2">
    <source>
        <dbReference type="ARBA" id="ARBA00005893"/>
    </source>
</evidence>
<keyword evidence="9" id="KW-1185">Reference proteome</keyword>
<feature type="binding site" evidence="7">
    <location>
        <position position="9"/>
    </location>
    <ligand>
        <name>Mg(2+)</name>
        <dbReference type="ChEBI" id="CHEBI:18420"/>
    </ligand>
</feature>
<evidence type="ECO:0000256" key="3">
    <source>
        <dbReference type="ARBA" id="ARBA00011881"/>
    </source>
</evidence>
<dbReference type="InterPro" id="IPR010023">
    <property type="entry name" value="KdsC_fam"/>
</dbReference>
<dbReference type="FunFam" id="3.40.50.1000:FF:000029">
    <property type="entry name" value="3-deoxy-D-manno-octulosonate 8-phosphate phosphatase KdsC"/>
    <property type="match status" value="1"/>
</dbReference>
<dbReference type="GO" id="GO:0008781">
    <property type="term" value="F:N-acylneuraminate cytidylyltransferase activity"/>
    <property type="evidence" value="ECO:0007669"/>
    <property type="project" value="TreeGrafter"/>
</dbReference>
<dbReference type="RefSeq" id="WP_013553894.1">
    <property type="nucleotide sequence ID" value="NC_014935.1"/>
</dbReference>
<dbReference type="GO" id="GO:0046872">
    <property type="term" value="F:metal ion binding"/>
    <property type="evidence" value="ECO:0007669"/>
    <property type="project" value="UniProtKB-KW"/>
</dbReference>